<name>E2EYY6_9FUNG</name>
<sequence length="354" mass="36995">GIYIIKLKGQSRTTIDAHIAVVESLFKGRSNENKIKDVYRSLGNLYSAELSKDVMNQVKAMDDVEYVEADKEVKALAVQSNAPWGLARLSQRAKLNTTKNYSYEADGAGVSVYVVDTGIFINHPEFEGRARFGARFAGNNDNDENGHGTHCAGTIGSKTYGVAKKATLVAVRVLDKSGSGTTSGVVGGINWVASDKKGTKGNVLSMSLGGGKSQALNDAVKAVTGKGVVVVVAAGNENQDACKVSPASEPSAITVAAMDVNDARASFSNWGKCVDVFGPGVNVLSTWNNGKTNTISGTSMATPHVAGLAAYFLSQKTESVSAISKKIINLASKNIISNPGNGTPNLNAFNGNAK</sequence>
<reference evidence="9" key="1">
    <citation type="journal article" date="2011" name="Fungal Genet. Biol.">
        <title>Secretome of fungus-infected aphids documents high pathogen activity and weak host response.</title>
        <authorList>
            <person name="Grell M.N."/>
            <person name="Jensen A.B."/>
            <person name="Olsen P.B."/>
            <person name="Eilenberg J."/>
            <person name="Lange L."/>
        </authorList>
    </citation>
    <scope>NUCLEOTIDE SEQUENCE</scope>
</reference>
<dbReference type="AlphaFoldDB" id="E2EYY6"/>
<evidence type="ECO:0000256" key="3">
    <source>
        <dbReference type="ARBA" id="ARBA00022801"/>
    </source>
</evidence>
<protein>
    <submittedName>
        <fullName evidence="9">Putative subtilisin-like protease</fullName>
    </submittedName>
</protein>
<dbReference type="Gene3D" id="3.30.70.80">
    <property type="entry name" value="Peptidase S8 propeptide/proteinase inhibitor I9"/>
    <property type="match status" value="1"/>
</dbReference>
<feature type="domain" description="Peptidase S8/S53" evidence="7">
    <location>
        <begin position="107"/>
        <end position="331"/>
    </location>
</feature>
<dbReference type="Pfam" id="PF00082">
    <property type="entry name" value="Peptidase_S8"/>
    <property type="match status" value="1"/>
</dbReference>
<evidence type="ECO:0000256" key="5">
    <source>
        <dbReference type="PROSITE-ProRule" id="PRU01240"/>
    </source>
</evidence>
<dbReference type="GO" id="GO:0006508">
    <property type="term" value="P:proteolysis"/>
    <property type="evidence" value="ECO:0007669"/>
    <property type="project" value="UniProtKB-KW"/>
</dbReference>
<keyword evidence="3 5" id="KW-0378">Hydrolase</keyword>
<dbReference type="EMBL" id="HM001226">
    <property type="protein sequence ID" value="ADK37841.1"/>
    <property type="molecule type" value="mRNA"/>
</dbReference>
<feature type="domain" description="Inhibitor I9" evidence="8">
    <location>
        <begin position="3"/>
        <end position="74"/>
    </location>
</feature>
<dbReference type="FunFam" id="3.40.50.200:FF:000014">
    <property type="entry name" value="Proteinase K"/>
    <property type="match status" value="1"/>
</dbReference>
<accession>E2EYY6</accession>
<comment type="similarity">
    <text evidence="1 5 6">Belongs to the peptidase S8 family.</text>
</comment>
<dbReference type="PRINTS" id="PR00723">
    <property type="entry name" value="SUBTILISIN"/>
</dbReference>
<dbReference type="InterPro" id="IPR050131">
    <property type="entry name" value="Peptidase_S8_subtilisin-like"/>
</dbReference>
<dbReference type="PANTHER" id="PTHR43806">
    <property type="entry name" value="PEPTIDASE S8"/>
    <property type="match status" value="1"/>
</dbReference>
<dbReference type="InterPro" id="IPR000209">
    <property type="entry name" value="Peptidase_S8/S53_dom"/>
</dbReference>
<evidence type="ECO:0000256" key="4">
    <source>
        <dbReference type="ARBA" id="ARBA00022825"/>
    </source>
</evidence>
<organism evidence="9">
    <name type="scientific">Pandora neoaphidis</name>
    <dbReference type="NCBI Taxonomy" id="76017"/>
    <lineage>
        <taxon>Eukaryota</taxon>
        <taxon>Fungi</taxon>
        <taxon>Fungi incertae sedis</taxon>
        <taxon>Zoopagomycota</taxon>
        <taxon>Entomophthoromycotina</taxon>
        <taxon>Entomophthoromycetes</taxon>
        <taxon>Entomophthorales</taxon>
        <taxon>Entomophthoraceae</taxon>
        <taxon>Pandora</taxon>
    </lineage>
</organism>
<keyword evidence="4 5" id="KW-0720">Serine protease</keyword>
<evidence type="ECO:0000256" key="2">
    <source>
        <dbReference type="ARBA" id="ARBA00022670"/>
    </source>
</evidence>
<dbReference type="InterPro" id="IPR023827">
    <property type="entry name" value="Peptidase_S8_Asp-AS"/>
</dbReference>
<gene>
    <name evidence="9" type="primary">SPR2</name>
</gene>
<evidence type="ECO:0000256" key="1">
    <source>
        <dbReference type="ARBA" id="ARBA00011073"/>
    </source>
</evidence>
<feature type="active site" description="Charge relay system" evidence="5">
    <location>
        <position position="116"/>
    </location>
</feature>
<dbReference type="InterPro" id="IPR037045">
    <property type="entry name" value="S8pro/Inhibitor_I9_sf"/>
</dbReference>
<dbReference type="Gene3D" id="3.40.50.200">
    <property type="entry name" value="Peptidase S8/S53 domain"/>
    <property type="match status" value="1"/>
</dbReference>
<dbReference type="PROSITE" id="PS00137">
    <property type="entry name" value="SUBTILASE_HIS"/>
    <property type="match status" value="1"/>
</dbReference>
<keyword evidence="2 5" id="KW-0645">Protease</keyword>
<dbReference type="GO" id="GO:0004252">
    <property type="term" value="F:serine-type endopeptidase activity"/>
    <property type="evidence" value="ECO:0007669"/>
    <property type="project" value="UniProtKB-UniRule"/>
</dbReference>
<dbReference type="GO" id="GO:0005615">
    <property type="term" value="C:extracellular space"/>
    <property type="evidence" value="ECO:0007669"/>
    <property type="project" value="TreeGrafter"/>
</dbReference>
<evidence type="ECO:0000259" key="7">
    <source>
        <dbReference type="Pfam" id="PF00082"/>
    </source>
</evidence>
<dbReference type="PROSITE" id="PS00138">
    <property type="entry name" value="SUBTILASE_SER"/>
    <property type="match status" value="1"/>
</dbReference>
<dbReference type="MEROPS" id="S08.120"/>
<feature type="active site" description="Charge relay system" evidence="5">
    <location>
        <position position="299"/>
    </location>
</feature>
<feature type="active site" description="Charge relay system" evidence="5">
    <location>
        <position position="147"/>
    </location>
</feature>
<feature type="non-terminal residue" evidence="9">
    <location>
        <position position="1"/>
    </location>
</feature>
<dbReference type="InterPro" id="IPR023828">
    <property type="entry name" value="Peptidase_S8_Ser-AS"/>
</dbReference>
<evidence type="ECO:0000256" key="6">
    <source>
        <dbReference type="RuleBase" id="RU003355"/>
    </source>
</evidence>
<dbReference type="InterPro" id="IPR034193">
    <property type="entry name" value="PCSK9_ProteinaseK-like"/>
</dbReference>
<dbReference type="Pfam" id="PF05922">
    <property type="entry name" value="Inhibitor_I9"/>
    <property type="match status" value="1"/>
</dbReference>
<dbReference type="InterPro" id="IPR015500">
    <property type="entry name" value="Peptidase_S8_subtilisin-rel"/>
</dbReference>
<dbReference type="PANTHER" id="PTHR43806:SF11">
    <property type="entry name" value="CEREVISIN-RELATED"/>
    <property type="match status" value="1"/>
</dbReference>
<dbReference type="CDD" id="cd04077">
    <property type="entry name" value="Peptidases_S8_PCSK9_ProteinaseK_like"/>
    <property type="match status" value="1"/>
</dbReference>
<evidence type="ECO:0000259" key="8">
    <source>
        <dbReference type="Pfam" id="PF05922"/>
    </source>
</evidence>
<proteinExistence type="evidence at transcript level"/>
<dbReference type="SUPFAM" id="SSF54897">
    <property type="entry name" value="Protease propeptides/inhibitors"/>
    <property type="match status" value="1"/>
</dbReference>
<dbReference type="PROSITE" id="PS00136">
    <property type="entry name" value="SUBTILASE_ASP"/>
    <property type="match status" value="1"/>
</dbReference>
<dbReference type="InterPro" id="IPR022398">
    <property type="entry name" value="Peptidase_S8_His-AS"/>
</dbReference>
<dbReference type="PROSITE" id="PS51892">
    <property type="entry name" value="SUBTILASE"/>
    <property type="match status" value="1"/>
</dbReference>
<dbReference type="InterPro" id="IPR010259">
    <property type="entry name" value="S8pro/Inhibitor_I9"/>
</dbReference>
<dbReference type="InterPro" id="IPR036852">
    <property type="entry name" value="Peptidase_S8/S53_dom_sf"/>
</dbReference>
<evidence type="ECO:0000313" key="9">
    <source>
        <dbReference type="EMBL" id="ADK37841.1"/>
    </source>
</evidence>
<dbReference type="SUPFAM" id="SSF52743">
    <property type="entry name" value="Subtilisin-like"/>
    <property type="match status" value="1"/>
</dbReference>